<dbReference type="RefSeq" id="WP_346760301.1">
    <property type="nucleotide sequence ID" value="NZ_JAUJEB010000005.1"/>
</dbReference>
<reference evidence="1" key="1">
    <citation type="submission" date="2023-06" db="EMBL/GenBank/DDBJ databases">
        <title>Genomic of Agaribacillus aureum.</title>
        <authorList>
            <person name="Wang G."/>
        </authorList>
    </citation>
    <scope>NUCLEOTIDE SEQUENCE</scope>
    <source>
        <strain evidence="1">BMA12</strain>
    </source>
</reference>
<comment type="caution">
    <text evidence="1">The sequence shown here is derived from an EMBL/GenBank/DDBJ whole genome shotgun (WGS) entry which is preliminary data.</text>
</comment>
<dbReference type="Proteomes" id="UP001172083">
    <property type="component" value="Unassembled WGS sequence"/>
</dbReference>
<gene>
    <name evidence="1" type="ORF">QQ020_22980</name>
</gene>
<keyword evidence="2" id="KW-1185">Reference proteome</keyword>
<dbReference type="EMBL" id="JAUJEB010000005">
    <property type="protein sequence ID" value="MDN5214963.1"/>
    <property type="molecule type" value="Genomic_DNA"/>
</dbReference>
<proteinExistence type="predicted"/>
<accession>A0ABT8LB20</accession>
<evidence type="ECO:0000313" key="1">
    <source>
        <dbReference type="EMBL" id="MDN5214963.1"/>
    </source>
</evidence>
<sequence>MMRLSFIVTCLFINHISPAQEAISISEGTLKIAGVSEEVLYFGLSEGDELVFNFREVKGKALKEIEIIELPGASRFLEYKSNLVKDKSIQIQNTGIYKLRLKNSAIGGRICKYKLARIPIDPNQKFNTTVYWEKKRDTTYYTVQEDYLVTQDTTILDVLGHKVERVHSQTATNGRPNRSMVQVTLPEQTVSWSYYIGVGEDAEAVFQKAEEKAIKRKGQLQAGAKLAEGLASVDPTGSLVLASVALNGLAELGLPDKADNVQYWFATDYDNAQLFMQGQSFYQFEKGNGPLSYKRMESPKTGTFYICLLNDNLMEGIDVHIRISAVTVRENWGKKSIRKFNVKTWKEPYLRN</sequence>
<evidence type="ECO:0000313" key="2">
    <source>
        <dbReference type="Proteomes" id="UP001172083"/>
    </source>
</evidence>
<organism evidence="1 2">
    <name type="scientific">Agaribacillus aureus</name>
    <dbReference type="NCBI Taxonomy" id="3051825"/>
    <lineage>
        <taxon>Bacteria</taxon>
        <taxon>Pseudomonadati</taxon>
        <taxon>Bacteroidota</taxon>
        <taxon>Cytophagia</taxon>
        <taxon>Cytophagales</taxon>
        <taxon>Splendidivirgaceae</taxon>
        <taxon>Agaribacillus</taxon>
    </lineage>
</organism>
<name>A0ABT8LB20_9BACT</name>
<protein>
    <submittedName>
        <fullName evidence="1">Uncharacterized protein</fullName>
    </submittedName>
</protein>